<gene>
    <name evidence="4" type="ORF">QJ522_08345</name>
</gene>
<dbReference type="RefSeq" id="WP_349244459.1">
    <property type="nucleotide sequence ID" value="NZ_JASCXX010000008.1"/>
</dbReference>
<dbReference type="Pfam" id="PF01075">
    <property type="entry name" value="Glyco_transf_9"/>
    <property type="match status" value="1"/>
</dbReference>
<reference evidence="4" key="1">
    <citation type="submission" date="2023-05" db="EMBL/GenBank/DDBJ databases">
        <title>Anaerotaeda fermentans gen. nov., sp. nov., a novel anaerobic planctomycete of the new family within the order Sedimentisphaerales isolated from Taman Peninsula, Russia.</title>
        <authorList>
            <person name="Khomyakova M.A."/>
            <person name="Merkel A.Y."/>
            <person name="Slobodkin A.I."/>
        </authorList>
    </citation>
    <scope>NUCLEOTIDE SEQUENCE</scope>
    <source>
        <strain evidence="4">M17dextr</strain>
    </source>
</reference>
<dbReference type="InterPro" id="IPR002201">
    <property type="entry name" value="Glyco_trans_9"/>
</dbReference>
<evidence type="ECO:0000313" key="5">
    <source>
        <dbReference type="Proteomes" id="UP001431776"/>
    </source>
</evidence>
<evidence type="ECO:0000256" key="3">
    <source>
        <dbReference type="SAM" id="MobiDB-lite"/>
    </source>
</evidence>
<keyword evidence="5" id="KW-1185">Reference proteome</keyword>
<dbReference type="GO" id="GO:0009244">
    <property type="term" value="P:lipopolysaccharide core region biosynthetic process"/>
    <property type="evidence" value="ECO:0007669"/>
    <property type="project" value="TreeGrafter"/>
</dbReference>
<comment type="caution">
    <text evidence="4">The sequence shown here is derived from an EMBL/GenBank/DDBJ whole genome shotgun (WGS) entry which is preliminary data.</text>
</comment>
<name>A0AAW6TWQ5_9BACT</name>
<dbReference type="EMBL" id="JASCXX010000008">
    <property type="protein sequence ID" value="MDI6449050.1"/>
    <property type="molecule type" value="Genomic_DNA"/>
</dbReference>
<proteinExistence type="predicted"/>
<protein>
    <submittedName>
        <fullName evidence="4">Glycosyltransferase family 9 protein</fullName>
    </submittedName>
</protein>
<evidence type="ECO:0000256" key="1">
    <source>
        <dbReference type="ARBA" id="ARBA00022676"/>
    </source>
</evidence>
<dbReference type="AlphaFoldDB" id="A0AAW6TWQ5"/>
<dbReference type="GO" id="GO:0008713">
    <property type="term" value="F:ADP-heptose-lipopolysaccharide heptosyltransferase activity"/>
    <property type="evidence" value="ECO:0007669"/>
    <property type="project" value="TreeGrafter"/>
</dbReference>
<sequence length="527" mass="59012">MDPAIYQQKWHKLRESKADPEALHHLSRQIAFSFIDRYFQKGLYEPAYIDLLCEMGTSHAKPDLDNVAAAALFGIVVEKLCDDFEELPVELYSRVMCQIISFCRTVPAGRTLDETLAGFGITSPEQLYERAMSTHTKSYRYDSRNAPSRIVLLSRVTIGADVAILSVMIRRLQRLFPQVDIVVIGNGKLAGLFEGDPRIRLRATSYARRGGLFERFASWHAALEILRDEMPEDGERSILVIDPDSRISQLGVLPLLHGQNYLFFNTRNHAASTRGRCMAELANDWMDAVFGDAEFRHPTVWTAPATLETARTRIDLLRAGGAKRVIAVNLGVGQNPRKRVSLEFEKRLVRALAAVPNTVVLLDRGFGPDETERAWQIMADARHCGLPCIETHFSAPNFPSIAHGVLVVECGIAEVAALIAHSDEYIGYDSACQHVAAAVKTPTLTVFAGSNNMNFVRRWSACGDTECRIVHVNTLTDPQHVDIDEVIMRITQERASRSLANPQQRIHDVRKDRRKRVSAQEPATQSE</sequence>
<keyword evidence="2" id="KW-0808">Transferase</keyword>
<dbReference type="Proteomes" id="UP001431776">
    <property type="component" value="Unassembled WGS sequence"/>
</dbReference>
<feature type="region of interest" description="Disordered" evidence="3">
    <location>
        <begin position="496"/>
        <end position="527"/>
    </location>
</feature>
<organism evidence="4 5">
    <name type="scientific">Anaerobaca lacustris</name>
    <dbReference type="NCBI Taxonomy" id="3044600"/>
    <lineage>
        <taxon>Bacteria</taxon>
        <taxon>Pseudomonadati</taxon>
        <taxon>Planctomycetota</taxon>
        <taxon>Phycisphaerae</taxon>
        <taxon>Sedimentisphaerales</taxon>
        <taxon>Anaerobacaceae</taxon>
        <taxon>Anaerobaca</taxon>
    </lineage>
</organism>
<dbReference type="InterPro" id="IPR051199">
    <property type="entry name" value="LPS_LOS_Heptosyltrfase"/>
</dbReference>
<evidence type="ECO:0000256" key="2">
    <source>
        <dbReference type="ARBA" id="ARBA00022679"/>
    </source>
</evidence>
<keyword evidence="1" id="KW-0328">Glycosyltransferase</keyword>
<dbReference type="Gene3D" id="3.40.50.2000">
    <property type="entry name" value="Glycogen Phosphorylase B"/>
    <property type="match status" value="1"/>
</dbReference>
<dbReference type="SUPFAM" id="SSF53756">
    <property type="entry name" value="UDP-Glycosyltransferase/glycogen phosphorylase"/>
    <property type="match status" value="1"/>
</dbReference>
<accession>A0AAW6TWQ5</accession>
<evidence type="ECO:0000313" key="4">
    <source>
        <dbReference type="EMBL" id="MDI6449050.1"/>
    </source>
</evidence>
<dbReference type="PANTHER" id="PTHR30160">
    <property type="entry name" value="TETRAACYLDISACCHARIDE 4'-KINASE-RELATED"/>
    <property type="match status" value="1"/>
</dbReference>
<dbReference type="GO" id="GO:0005829">
    <property type="term" value="C:cytosol"/>
    <property type="evidence" value="ECO:0007669"/>
    <property type="project" value="TreeGrafter"/>
</dbReference>